<protein>
    <submittedName>
        <fullName evidence="1">ATP-dependent DNA helicase</fullName>
    </submittedName>
</protein>
<sequence>MSILKEWQVSSCECIFRLGHLNLRESSRKGVFLNTRKPVTRNRMIKFNEVGQAEGFTANIFERYKIRPLGEAHGYNFNTMNLRTFAMLFEPHYPRRRKTVNTILMKTLTKNSQQEREEN</sequence>
<comment type="caution">
    <text evidence="1">The sequence shown here is derived from an EMBL/GenBank/DDBJ whole genome shotgun (WGS) entry which is preliminary data.</text>
</comment>
<evidence type="ECO:0000313" key="2">
    <source>
        <dbReference type="Proteomes" id="UP001054945"/>
    </source>
</evidence>
<dbReference type="AlphaFoldDB" id="A0AAV4TAI8"/>
<keyword evidence="1" id="KW-0067">ATP-binding</keyword>
<gene>
    <name evidence="1" type="primary">HaOG201998</name>
    <name evidence="1" type="ORF">CEXT_699651</name>
</gene>
<keyword evidence="1" id="KW-0378">Hydrolase</keyword>
<reference evidence="1 2" key="1">
    <citation type="submission" date="2021-06" db="EMBL/GenBank/DDBJ databases">
        <title>Caerostris extrusa draft genome.</title>
        <authorList>
            <person name="Kono N."/>
            <person name="Arakawa K."/>
        </authorList>
    </citation>
    <scope>NUCLEOTIDE SEQUENCE [LARGE SCALE GENOMIC DNA]</scope>
</reference>
<dbReference type="Proteomes" id="UP001054945">
    <property type="component" value="Unassembled WGS sequence"/>
</dbReference>
<accession>A0AAV4TAI8</accession>
<keyword evidence="1" id="KW-0347">Helicase</keyword>
<name>A0AAV4TAI8_CAEEX</name>
<keyword evidence="1" id="KW-0547">Nucleotide-binding</keyword>
<dbReference type="GO" id="GO:0004386">
    <property type="term" value="F:helicase activity"/>
    <property type="evidence" value="ECO:0007669"/>
    <property type="project" value="UniProtKB-KW"/>
</dbReference>
<evidence type="ECO:0000313" key="1">
    <source>
        <dbReference type="EMBL" id="GIY42271.1"/>
    </source>
</evidence>
<keyword evidence="2" id="KW-1185">Reference proteome</keyword>
<proteinExistence type="predicted"/>
<organism evidence="1 2">
    <name type="scientific">Caerostris extrusa</name>
    <name type="common">Bark spider</name>
    <name type="synonym">Caerostris bankana</name>
    <dbReference type="NCBI Taxonomy" id="172846"/>
    <lineage>
        <taxon>Eukaryota</taxon>
        <taxon>Metazoa</taxon>
        <taxon>Ecdysozoa</taxon>
        <taxon>Arthropoda</taxon>
        <taxon>Chelicerata</taxon>
        <taxon>Arachnida</taxon>
        <taxon>Araneae</taxon>
        <taxon>Araneomorphae</taxon>
        <taxon>Entelegynae</taxon>
        <taxon>Araneoidea</taxon>
        <taxon>Araneidae</taxon>
        <taxon>Caerostris</taxon>
    </lineage>
</organism>
<dbReference type="EMBL" id="BPLR01010826">
    <property type="protein sequence ID" value="GIY42271.1"/>
    <property type="molecule type" value="Genomic_DNA"/>
</dbReference>